<dbReference type="Pfam" id="PF04993">
    <property type="entry name" value="TfoX_N"/>
    <property type="match status" value="1"/>
</dbReference>
<dbReference type="AlphaFoldDB" id="A0A437MYP0"/>
<dbReference type="Gene3D" id="3.30.1460.30">
    <property type="entry name" value="YgaC/TfoX-N like chaperone"/>
    <property type="match status" value="1"/>
</dbReference>
<dbReference type="OrthoDB" id="214902at2"/>
<name>A0A437MYP0_9SPHI</name>
<protein>
    <submittedName>
        <fullName evidence="2">TfoX family protein</fullName>
    </submittedName>
</protein>
<feature type="domain" description="TfoX N-terminal" evidence="1">
    <location>
        <begin position="13"/>
        <end position="101"/>
    </location>
</feature>
<reference evidence="2 3" key="1">
    <citation type="submission" date="2019-01" db="EMBL/GenBank/DDBJ databases">
        <authorList>
            <person name="Chen W.-M."/>
        </authorList>
    </citation>
    <scope>NUCLEOTIDE SEQUENCE [LARGE SCALE GENOMIC DNA]</scope>
    <source>
        <strain evidence="2 3">YBJ-36</strain>
    </source>
</reference>
<dbReference type="EMBL" id="SACK01000001">
    <property type="protein sequence ID" value="RVU02729.1"/>
    <property type="molecule type" value="Genomic_DNA"/>
</dbReference>
<dbReference type="Proteomes" id="UP000282759">
    <property type="component" value="Unassembled WGS sequence"/>
</dbReference>
<organism evidence="2 3">
    <name type="scientific">Mucilaginibacter limnophilus</name>
    <dbReference type="NCBI Taxonomy" id="1932778"/>
    <lineage>
        <taxon>Bacteria</taxon>
        <taxon>Pseudomonadati</taxon>
        <taxon>Bacteroidota</taxon>
        <taxon>Sphingobacteriia</taxon>
        <taxon>Sphingobacteriales</taxon>
        <taxon>Sphingobacteriaceae</taxon>
        <taxon>Mucilaginibacter</taxon>
    </lineage>
</organism>
<evidence type="ECO:0000259" key="1">
    <source>
        <dbReference type="Pfam" id="PF04993"/>
    </source>
</evidence>
<dbReference type="InterPro" id="IPR007076">
    <property type="entry name" value="TfoX_N"/>
</dbReference>
<sequence>MAANHELLNRVREALADIPGIEEKAMFGGVCFLVDDKMCVCVRREDIMCRLNPNSYHNELEKPGVQQMIHNGRVMKGYVFIAPETMQNKADFNYWISLALEYNKIAKSSKKK</sequence>
<dbReference type="RefSeq" id="WP_127703095.1">
    <property type="nucleotide sequence ID" value="NZ_SACK01000001.1"/>
</dbReference>
<comment type="caution">
    <text evidence="2">The sequence shown here is derived from an EMBL/GenBank/DDBJ whole genome shotgun (WGS) entry which is preliminary data.</text>
</comment>
<dbReference type="SUPFAM" id="SSF159894">
    <property type="entry name" value="YgaC/TfoX-N like"/>
    <property type="match status" value="1"/>
</dbReference>
<evidence type="ECO:0000313" key="2">
    <source>
        <dbReference type="EMBL" id="RVU02729.1"/>
    </source>
</evidence>
<proteinExistence type="predicted"/>
<keyword evidence="3" id="KW-1185">Reference proteome</keyword>
<gene>
    <name evidence="2" type="ORF">EOD41_01965</name>
</gene>
<accession>A0A437MYP0</accession>
<evidence type="ECO:0000313" key="3">
    <source>
        <dbReference type="Proteomes" id="UP000282759"/>
    </source>
</evidence>